<dbReference type="AlphaFoldDB" id="A0A5B1L541"/>
<dbReference type="InterPro" id="IPR001343">
    <property type="entry name" value="Hemolysn_Ca-bd"/>
</dbReference>
<dbReference type="PRINTS" id="PR00313">
    <property type="entry name" value="CABNDNGRPT"/>
</dbReference>
<dbReference type="InterPro" id="IPR018511">
    <property type="entry name" value="Hemolysin-typ_Ca-bd_CS"/>
</dbReference>
<dbReference type="EMBL" id="VUJV01000008">
    <property type="protein sequence ID" value="KAA1415811.1"/>
    <property type="molecule type" value="Genomic_DNA"/>
</dbReference>
<proteinExistence type="predicted"/>
<comment type="caution">
    <text evidence="4">The sequence shown here is derived from an EMBL/GenBank/DDBJ whole genome shotgun (WGS) entry which is preliminary data.</text>
</comment>
<dbReference type="GO" id="GO:0005509">
    <property type="term" value="F:calcium ion binding"/>
    <property type="evidence" value="ECO:0007669"/>
    <property type="project" value="InterPro"/>
</dbReference>
<organism evidence="4 5">
    <name type="scientific">Nocardioides humilatus</name>
    <dbReference type="NCBI Taxonomy" id="2607660"/>
    <lineage>
        <taxon>Bacteria</taxon>
        <taxon>Bacillati</taxon>
        <taxon>Actinomycetota</taxon>
        <taxon>Actinomycetes</taxon>
        <taxon>Propionibacteriales</taxon>
        <taxon>Nocardioidaceae</taxon>
        <taxon>Nocardioides</taxon>
    </lineage>
</organism>
<dbReference type="Proteomes" id="UP000325003">
    <property type="component" value="Unassembled WGS sequence"/>
</dbReference>
<dbReference type="SUPFAM" id="SSF51120">
    <property type="entry name" value="beta-Roll"/>
    <property type="match status" value="1"/>
</dbReference>
<feature type="signal peptide" evidence="3">
    <location>
        <begin position="1"/>
        <end position="29"/>
    </location>
</feature>
<sequence length="203" mass="20120">MLPRRIPLVIVSTLAVASATLTTSGSAPATAGGPTCFGAGITVNLGLGQHPTGQRDVILGTAGDDVIFAFRGDDLICGMGGHDTIQGGGGDDMIDGGTGADQVSYGTSPKAVTVSLAISGPQLTGGATGNDTLVGFEDLSGSPYDDTLTGDSNGNYIRARRGDDTVDGAAGQDTITASLGTDTCDGGPDADWARGCEVLTNVP</sequence>
<evidence type="ECO:0000256" key="1">
    <source>
        <dbReference type="ARBA" id="ARBA00004613"/>
    </source>
</evidence>
<dbReference type="InterPro" id="IPR011049">
    <property type="entry name" value="Serralysin-like_metalloprot_C"/>
</dbReference>
<feature type="chain" id="PRO_5039300144" description="Calcium-binding protein" evidence="3">
    <location>
        <begin position="30"/>
        <end position="203"/>
    </location>
</feature>
<evidence type="ECO:0000313" key="5">
    <source>
        <dbReference type="Proteomes" id="UP000325003"/>
    </source>
</evidence>
<dbReference type="GO" id="GO:0005576">
    <property type="term" value="C:extracellular region"/>
    <property type="evidence" value="ECO:0007669"/>
    <property type="project" value="UniProtKB-SubCell"/>
</dbReference>
<evidence type="ECO:0000256" key="2">
    <source>
        <dbReference type="ARBA" id="ARBA00022525"/>
    </source>
</evidence>
<accession>A0A5B1L541</accession>
<reference evidence="4 5" key="1">
    <citation type="submission" date="2019-09" db="EMBL/GenBank/DDBJ databases">
        <title>Nocardioides panacisoli sp. nov., isolated from the soil of a ginseng field.</title>
        <authorList>
            <person name="Cho C."/>
        </authorList>
    </citation>
    <scope>NUCLEOTIDE SEQUENCE [LARGE SCALE GENOMIC DNA]</scope>
    <source>
        <strain evidence="4 5">BN130099</strain>
    </source>
</reference>
<keyword evidence="5" id="KW-1185">Reference proteome</keyword>
<name>A0A5B1L541_9ACTN</name>
<evidence type="ECO:0008006" key="6">
    <source>
        <dbReference type="Google" id="ProtNLM"/>
    </source>
</evidence>
<dbReference type="Pfam" id="PF00353">
    <property type="entry name" value="HemolysinCabind"/>
    <property type="match status" value="2"/>
</dbReference>
<reference evidence="4 5" key="2">
    <citation type="submission" date="2019-09" db="EMBL/GenBank/DDBJ databases">
        <authorList>
            <person name="Jin C."/>
        </authorList>
    </citation>
    <scope>NUCLEOTIDE SEQUENCE [LARGE SCALE GENOMIC DNA]</scope>
    <source>
        <strain evidence="4 5">BN130099</strain>
    </source>
</reference>
<dbReference type="PANTHER" id="PTHR38340:SF1">
    <property type="entry name" value="S-LAYER PROTEIN"/>
    <property type="match status" value="1"/>
</dbReference>
<gene>
    <name evidence="4" type="ORF">F0U44_19385</name>
</gene>
<evidence type="ECO:0000313" key="4">
    <source>
        <dbReference type="EMBL" id="KAA1415811.1"/>
    </source>
</evidence>
<dbReference type="Gene3D" id="2.150.10.10">
    <property type="entry name" value="Serralysin-like metalloprotease, C-terminal"/>
    <property type="match status" value="2"/>
</dbReference>
<evidence type="ECO:0000256" key="3">
    <source>
        <dbReference type="SAM" id="SignalP"/>
    </source>
</evidence>
<dbReference type="InterPro" id="IPR050557">
    <property type="entry name" value="RTX_toxin/Mannuronan_C5-epim"/>
</dbReference>
<protein>
    <recommendedName>
        <fullName evidence="6">Calcium-binding protein</fullName>
    </recommendedName>
</protein>
<dbReference type="PANTHER" id="PTHR38340">
    <property type="entry name" value="S-LAYER PROTEIN"/>
    <property type="match status" value="1"/>
</dbReference>
<keyword evidence="3" id="KW-0732">Signal</keyword>
<keyword evidence="2" id="KW-0964">Secreted</keyword>
<comment type="subcellular location">
    <subcellularLocation>
        <location evidence="1">Secreted</location>
    </subcellularLocation>
</comment>
<dbReference type="RefSeq" id="WP_149730037.1">
    <property type="nucleotide sequence ID" value="NZ_VUJV01000008.1"/>
</dbReference>
<dbReference type="PROSITE" id="PS00330">
    <property type="entry name" value="HEMOLYSIN_CALCIUM"/>
    <property type="match status" value="2"/>
</dbReference>